<feature type="compositionally biased region" description="Basic and acidic residues" evidence="1">
    <location>
        <begin position="198"/>
        <end position="208"/>
    </location>
</feature>
<accession>A0A7I7JJD5</accession>
<feature type="region of interest" description="Disordered" evidence="1">
    <location>
        <begin position="178"/>
        <end position="218"/>
    </location>
</feature>
<evidence type="ECO:0000313" key="3">
    <source>
        <dbReference type="Proteomes" id="UP000466997"/>
    </source>
</evidence>
<gene>
    <name evidence="2" type="ORF">MNVM_05400</name>
</gene>
<dbReference type="AlphaFoldDB" id="A0A7I7JJD5"/>
<proteinExistence type="predicted"/>
<name>A0A7I7JJD5_9MYCO</name>
<dbReference type="EMBL" id="AP022562">
    <property type="protein sequence ID" value="BBX11459.1"/>
    <property type="molecule type" value="Genomic_DNA"/>
</dbReference>
<reference evidence="2 3" key="1">
    <citation type="journal article" date="2019" name="Emerg. Microbes Infect.">
        <title>Comprehensive subspecies identification of 175 nontuberculous mycobacteria species based on 7547 genomic profiles.</title>
        <authorList>
            <person name="Matsumoto Y."/>
            <person name="Kinjo T."/>
            <person name="Motooka D."/>
            <person name="Nabeya D."/>
            <person name="Jung N."/>
            <person name="Uechi K."/>
            <person name="Horii T."/>
            <person name="Iida T."/>
            <person name="Fujita J."/>
            <person name="Nakamura S."/>
        </authorList>
    </citation>
    <scope>NUCLEOTIDE SEQUENCE [LARGE SCALE GENOMIC DNA]</scope>
    <source>
        <strain evidence="2 3">JCM 6391</strain>
    </source>
</reference>
<sequence>MTLSNGWPSLSEVRAASWDYLKASGESWSRLADTWENAFAEVRNASVRPGGTVWDGRAAHRMQERTAADAVTVRTPADQLRLAAEIARRCCGRQETNKQSVLNAVNAAVHDGFNVGADYTLTDTRPCYSSTTERDAREHAADGHAGAIRTRLNNLVDAEAGIARDLATATAGLEHLSLPEAGADGGAGVAAPATPVDNRPRTAPETEPHGSTAGEAPGYAPALKDVLIASEGAIAGGTADGVRQTVLDVVAKGPTTGPGAPDPGLLKWFKDPEIGGVELMGFSRVARVTGAASAVPAVMSDIQDGNSVAEAVTREGAGVAAGLWVGAQAGGLAGSIVRGAGTAVGVVVGAIAGAGAAMLASNGVEMAWGPVTDSVGSVARGAKSLFGFG</sequence>
<dbReference type="Proteomes" id="UP000466997">
    <property type="component" value="Chromosome"/>
</dbReference>
<evidence type="ECO:0000313" key="2">
    <source>
        <dbReference type="EMBL" id="BBX11459.1"/>
    </source>
</evidence>
<dbReference type="RefSeq" id="WP_193465704.1">
    <property type="nucleotide sequence ID" value="NZ_AP022562.1"/>
</dbReference>
<evidence type="ECO:0000256" key="1">
    <source>
        <dbReference type="SAM" id="MobiDB-lite"/>
    </source>
</evidence>
<dbReference type="KEGG" id="mnm:MNVM_05400"/>
<evidence type="ECO:0008006" key="4">
    <source>
        <dbReference type="Google" id="ProtNLM"/>
    </source>
</evidence>
<protein>
    <recommendedName>
        <fullName evidence="4">Transmembrane protein</fullName>
    </recommendedName>
</protein>
<organism evidence="2 3">
    <name type="scientific">Mycobacterium novum</name>
    <dbReference type="NCBI Taxonomy" id="2492438"/>
    <lineage>
        <taxon>Bacteria</taxon>
        <taxon>Bacillati</taxon>
        <taxon>Actinomycetota</taxon>
        <taxon>Actinomycetes</taxon>
        <taxon>Mycobacteriales</taxon>
        <taxon>Mycobacteriaceae</taxon>
        <taxon>Mycobacterium</taxon>
    </lineage>
</organism>
<keyword evidence="3" id="KW-1185">Reference proteome</keyword>